<evidence type="ECO:0000256" key="3">
    <source>
        <dbReference type="ARBA" id="ARBA00023054"/>
    </source>
</evidence>
<feature type="domain" description="Vacuolar protein sorting-associated protein 54 N-terminal" evidence="6">
    <location>
        <begin position="121"/>
        <end position="410"/>
    </location>
</feature>
<accession>A0AAE1M711</accession>
<dbReference type="GO" id="GO:0000149">
    <property type="term" value="F:SNARE binding"/>
    <property type="evidence" value="ECO:0007669"/>
    <property type="project" value="TreeGrafter"/>
</dbReference>
<feature type="domain" description="Syndetin C-terminal" evidence="5">
    <location>
        <begin position="891"/>
        <end position="1121"/>
    </location>
</feature>
<feature type="region of interest" description="Disordered" evidence="4">
    <location>
        <begin position="862"/>
        <end position="885"/>
    </location>
</feature>
<evidence type="ECO:0000256" key="4">
    <source>
        <dbReference type="SAM" id="MobiDB-lite"/>
    </source>
</evidence>
<evidence type="ECO:0000259" key="6">
    <source>
        <dbReference type="Pfam" id="PF10475"/>
    </source>
</evidence>
<dbReference type="PANTHER" id="PTHR13258">
    <property type="entry name" value="SYNDETIN"/>
    <property type="match status" value="1"/>
</dbReference>
<evidence type="ECO:0000259" key="5">
    <source>
        <dbReference type="Pfam" id="PF10474"/>
    </source>
</evidence>
<dbReference type="GO" id="GO:0005829">
    <property type="term" value="C:cytosol"/>
    <property type="evidence" value="ECO:0007669"/>
    <property type="project" value="GOC"/>
</dbReference>
<dbReference type="Pfam" id="PF10474">
    <property type="entry name" value="Syndetin_C"/>
    <property type="match status" value="1"/>
</dbReference>
<evidence type="ECO:0008006" key="9">
    <source>
        <dbReference type="Google" id="ProtNLM"/>
    </source>
</evidence>
<dbReference type="InterPro" id="IPR019515">
    <property type="entry name" value="VPS54_N"/>
</dbReference>
<feature type="compositionally biased region" description="Polar residues" evidence="4">
    <location>
        <begin position="472"/>
        <end position="481"/>
    </location>
</feature>
<evidence type="ECO:0000256" key="1">
    <source>
        <dbReference type="ARBA" id="ARBA00022448"/>
    </source>
</evidence>
<feature type="compositionally biased region" description="Basic and acidic residues" evidence="4">
    <location>
        <begin position="485"/>
        <end position="498"/>
    </location>
</feature>
<comment type="caution">
    <text evidence="7">The sequence shown here is derived from an EMBL/GenBank/DDBJ whole genome shotgun (WGS) entry which is preliminary data.</text>
</comment>
<dbReference type="InterPro" id="IPR040047">
    <property type="entry name" value="VPS50"/>
</dbReference>
<reference evidence="7" key="1">
    <citation type="submission" date="2023-10" db="EMBL/GenBank/DDBJ databases">
        <title>Chromosome-level genome of the transformable northern wattle, Acacia crassicarpa.</title>
        <authorList>
            <person name="Massaro I."/>
            <person name="Sinha N.R."/>
            <person name="Poethig S."/>
            <person name="Leichty A.R."/>
        </authorList>
    </citation>
    <scope>NUCLEOTIDE SEQUENCE</scope>
    <source>
        <strain evidence="7">Acra3RX</strain>
        <tissue evidence="7">Leaf</tissue>
    </source>
</reference>
<keyword evidence="3" id="KW-0175">Coiled coil</keyword>
<keyword evidence="2" id="KW-0653">Protein transport</keyword>
<sequence>MQPNLFPFGSFQGNPFIFNGDLSEGFESSRVPFLVPFLLFQGGGMDLSKVGEKILSSVRSARSLGLLPPVSDRPEVPARAAAAAAVARALAGLPPHQRYSLSSSSEELSSIYGSRNHGQEVEELEDEFYEEDFDPVKYVLEHAPAEENELAHFEKQAALRLAQLDRVAERLSRHVMKNHEVMVKGMNLVRELEKDLRIANIICMNGRRHLTSSMNEVSRDLIVNSYSKEKQALLDLLPILAELQRALDMQSTLESLAEEGNYCKAFQVLSEFLQLLDSLSELSAIQEMTRGVEVWLGKTLQKLDALLLGVCQEFKEDSYITVIDAYALIGDVTGLAEKIQSFYMQEVISETHSVLKAVVYEDEEESLQNSRLTYSDLCLQISESKFRLCLLRTLAVLFELMHSYHEIMEFQLDRQDAAGQTSNKNNDDVSCSLGGAGEVDADVRIRSISFSSSGDEIHGSSSREESETASSLVETSNSTALPCTDSHDPDYDARKEDNAASSIESPWYHLRKEATEFVSQTLQRGRKNLWHLTTSRVSVLLSADAACTTSIHQFLKNYEDLSVFILAGEAFCGIEAVEFRQKLKVVCENYFIAFHRQNIHALKMVLERETWLKLPPDTVQMISFSGLVGDGAPLISMSNHKSINPSATDTDKSVNLVHSHNSSRKSGFSCWIQNGNPFLQKLSSPREGHCSSQSNGSPYGEHDGNSKRNFYGDKVLPGKNDSTQMNGANSISDDENEDLLADFIDEDSQLPSRSSKPNHPRRKSLHCNDEENTAQTGSSLSLLRSMDKYARLMQKLEVVNVEFFKGICQLFEIFFNFVFETFGQHNTVFNGKGSTDSLNYRLRTASSKITQDCDQWIKPPSSSPTSAFVHSEVTPASPPSTNLGNSAPTSLGLKERCVAVDTISLVARILNRSKAHLQSMLLQSKATVLEDFYQHLVDVVPDLAEHIHRTTARQLLHINGYVERVANCRWDVKELGLEHNGYVDLLLGEFKHYKTRLAHGGIRQEIQDLLLEYGLEIVAETLVEGLSRVKRCSDEGRALMSLDLQVLINGLHHFVSMNVKPKLQMVETFIKAYYLPETEFVHWARAHPEYTKSQIIGLIHLVATMKSWKRKTRLEVLEKIE</sequence>
<feature type="compositionally biased region" description="Basic residues" evidence="4">
    <location>
        <begin position="756"/>
        <end position="765"/>
    </location>
</feature>
<feature type="compositionally biased region" description="Polar residues" evidence="4">
    <location>
        <begin position="720"/>
        <end position="731"/>
    </location>
</feature>
<keyword evidence="1" id="KW-0813">Transport</keyword>
<gene>
    <name evidence="7" type="ORF">QN277_008205</name>
</gene>
<dbReference type="GO" id="GO:0042147">
    <property type="term" value="P:retrograde transport, endosome to Golgi"/>
    <property type="evidence" value="ECO:0007669"/>
    <property type="project" value="InterPro"/>
</dbReference>
<feature type="region of interest" description="Disordered" evidence="4">
    <location>
        <begin position="452"/>
        <end position="498"/>
    </location>
</feature>
<dbReference type="Pfam" id="PF10475">
    <property type="entry name" value="Vps54_N"/>
    <property type="match status" value="1"/>
</dbReference>
<evidence type="ECO:0000313" key="8">
    <source>
        <dbReference type="Proteomes" id="UP001293593"/>
    </source>
</evidence>
<keyword evidence="8" id="KW-1185">Reference proteome</keyword>
<dbReference type="PANTHER" id="PTHR13258:SF0">
    <property type="entry name" value="SYNDETIN"/>
    <property type="match status" value="1"/>
</dbReference>
<dbReference type="GO" id="GO:0032456">
    <property type="term" value="P:endocytic recycling"/>
    <property type="evidence" value="ECO:0007669"/>
    <property type="project" value="InterPro"/>
</dbReference>
<dbReference type="AlphaFoldDB" id="A0AAE1M711"/>
<evidence type="ECO:0000256" key="2">
    <source>
        <dbReference type="ARBA" id="ARBA00022927"/>
    </source>
</evidence>
<dbReference type="GO" id="GO:1990745">
    <property type="term" value="C:EARP complex"/>
    <property type="evidence" value="ECO:0007669"/>
    <property type="project" value="InterPro"/>
</dbReference>
<feature type="compositionally biased region" description="Basic and acidic residues" evidence="4">
    <location>
        <begin position="455"/>
        <end position="466"/>
    </location>
</feature>
<feature type="region of interest" description="Disordered" evidence="4">
    <location>
        <begin position="746"/>
        <end position="778"/>
    </location>
</feature>
<feature type="region of interest" description="Disordered" evidence="4">
    <location>
        <begin position="682"/>
        <end position="732"/>
    </location>
</feature>
<organism evidence="7 8">
    <name type="scientific">Acacia crassicarpa</name>
    <name type="common">northern wattle</name>
    <dbReference type="NCBI Taxonomy" id="499986"/>
    <lineage>
        <taxon>Eukaryota</taxon>
        <taxon>Viridiplantae</taxon>
        <taxon>Streptophyta</taxon>
        <taxon>Embryophyta</taxon>
        <taxon>Tracheophyta</taxon>
        <taxon>Spermatophyta</taxon>
        <taxon>Magnoliopsida</taxon>
        <taxon>eudicotyledons</taxon>
        <taxon>Gunneridae</taxon>
        <taxon>Pentapetalae</taxon>
        <taxon>rosids</taxon>
        <taxon>fabids</taxon>
        <taxon>Fabales</taxon>
        <taxon>Fabaceae</taxon>
        <taxon>Caesalpinioideae</taxon>
        <taxon>mimosoid clade</taxon>
        <taxon>Acacieae</taxon>
        <taxon>Acacia</taxon>
    </lineage>
</organism>
<evidence type="ECO:0000313" key="7">
    <source>
        <dbReference type="EMBL" id="KAK4255175.1"/>
    </source>
</evidence>
<protein>
    <recommendedName>
        <fullName evidence="9">Syndetin</fullName>
    </recommendedName>
</protein>
<dbReference type="EMBL" id="JAWXYG010000013">
    <property type="protein sequence ID" value="KAK4255175.1"/>
    <property type="molecule type" value="Genomic_DNA"/>
</dbReference>
<name>A0AAE1M711_9FABA</name>
<proteinExistence type="predicted"/>
<dbReference type="InterPro" id="IPR019514">
    <property type="entry name" value="Syndetin_C"/>
</dbReference>
<dbReference type="GO" id="GO:0015031">
    <property type="term" value="P:protein transport"/>
    <property type="evidence" value="ECO:0007669"/>
    <property type="project" value="UniProtKB-KW"/>
</dbReference>
<dbReference type="Proteomes" id="UP001293593">
    <property type="component" value="Unassembled WGS sequence"/>
</dbReference>